<evidence type="ECO:0000259" key="1">
    <source>
        <dbReference type="Pfam" id="PF01592"/>
    </source>
</evidence>
<dbReference type="RefSeq" id="WP_268924198.1">
    <property type="nucleotide sequence ID" value="NZ_JAPTGB010000003.1"/>
</dbReference>
<accession>A0ABT4IE01</accession>
<organism evidence="2 3">
    <name type="scientific">Methanocorpusculum petauri</name>
    <dbReference type="NCBI Taxonomy" id="3002863"/>
    <lineage>
        <taxon>Archaea</taxon>
        <taxon>Methanobacteriati</taxon>
        <taxon>Methanobacteriota</taxon>
        <taxon>Stenosarchaea group</taxon>
        <taxon>Methanomicrobia</taxon>
        <taxon>Methanomicrobiales</taxon>
        <taxon>Methanocorpusculaceae</taxon>
        <taxon>Methanocorpusculum</taxon>
    </lineage>
</organism>
<protein>
    <submittedName>
        <fullName evidence="2">Fe-S cluster assembly scaffold protein NifU</fullName>
    </submittedName>
</protein>
<feature type="domain" description="NIF system FeS cluster assembly NifU N-terminal" evidence="1">
    <location>
        <begin position="1"/>
        <end position="122"/>
    </location>
</feature>
<dbReference type="Pfam" id="PF01592">
    <property type="entry name" value="NifU_N"/>
    <property type="match status" value="1"/>
</dbReference>
<name>A0ABT4IE01_9EURY</name>
<reference evidence="2" key="1">
    <citation type="submission" date="2022-12" db="EMBL/GenBank/DDBJ databases">
        <title>Isolation and characterisation of novel Methanocorpusculum spp. from native Australian herbivores indicates the genus is ancestrally host-associated.</title>
        <authorList>
            <person name="Volmer J.G."/>
            <person name="Soo R.M."/>
            <person name="Evans P.N."/>
            <person name="Hoedt E.C."/>
            <person name="Astorga Alsina A.L."/>
            <person name="Woodcroft B.J."/>
            <person name="Tyson G.W."/>
            <person name="Hugenholtz P."/>
            <person name="Morrison M."/>
        </authorList>
    </citation>
    <scope>NUCLEOTIDE SEQUENCE</scope>
    <source>
        <strain evidence="2">MG</strain>
    </source>
</reference>
<dbReference type="EMBL" id="JAPTGB010000003">
    <property type="protein sequence ID" value="MCZ0859974.1"/>
    <property type="molecule type" value="Genomic_DNA"/>
</dbReference>
<dbReference type="NCBIfam" id="TIGR03419">
    <property type="entry name" value="NifU_clost"/>
    <property type="match status" value="1"/>
</dbReference>
<keyword evidence="3" id="KW-1185">Reference proteome</keyword>
<evidence type="ECO:0000313" key="2">
    <source>
        <dbReference type="EMBL" id="MCZ0859974.1"/>
    </source>
</evidence>
<dbReference type="InterPro" id="IPR002871">
    <property type="entry name" value="NIF_FeS_clus_asmbl_NifU_N"/>
</dbReference>
<dbReference type="SUPFAM" id="SSF82649">
    <property type="entry name" value="SufE/NifU"/>
    <property type="match status" value="1"/>
</dbReference>
<dbReference type="CDD" id="cd06664">
    <property type="entry name" value="IscU_like"/>
    <property type="match status" value="1"/>
</dbReference>
<dbReference type="Gene3D" id="3.90.1010.10">
    <property type="match status" value="1"/>
</dbReference>
<proteinExistence type="predicted"/>
<gene>
    <name evidence="2" type="primary">nifU</name>
    <name evidence="2" type="ORF">O0S10_01865</name>
</gene>
<comment type="caution">
    <text evidence="2">The sequence shown here is derived from an EMBL/GenBank/DDBJ whole genome shotgun (WGS) entry which is preliminary data.</text>
</comment>
<dbReference type="Proteomes" id="UP001141422">
    <property type="component" value="Unassembled WGS sequence"/>
</dbReference>
<dbReference type="PANTHER" id="PTHR10093">
    <property type="entry name" value="IRON-SULFUR CLUSTER ASSEMBLY ENZYME NIFU HOMOLOG"/>
    <property type="match status" value="1"/>
</dbReference>
<evidence type="ECO:0000313" key="3">
    <source>
        <dbReference type="Proteomes" id="UP001141422"/>
    </source>
</evidence>
<dbReference type="InterPro" id="IPR017787">
    <property type="entry name" value="NIF_FeS_clus_asmbl_NifU-like"/>
</dbReference>
<sequence>MYSEKVMDHFMNPRNVGTIEDANGVGEEGNPSCGDIMKMYLKIENDIIVDAKFQTFGCGAAIASSSMATEMIKGKTLEEAWQLSNKAVAEALDGLPAIKMHCSVLAEETIHKAINDYLVKQGREPWGEPVSCSSCGHDCDTCGE</sequence>